<proteinExistence type="predicted"/>
<reference evidence="1" key="1">
    <citation type="submission" date="2021-02" db="EMBL/GenBank/DDBJ databases">
        <authorList>
            <person name="Nowell W R."/>
        </authorList>
    </citation>
    <scope>NUCLEOTIDE SEQUENCE</scope>
</reference>
<sequence>MSSSVVRRQIFQKAPPQPIDRHLAEIDGSDGTIYINAGIDSTCCKKRGRMIHTLTNGIVVSSQTQMTTTRSICGSGDDLLLELTNDSLNDDQLDSINSQCSHCGK</sequence>
<dbReference type="AlphaFoldDB" id="A0A813NXU7"/>
<dbReference type="OrthoDB" id="10041878at2759"/>
<organism evidence="1 4">
    <name type="scientific">Rotaria sordida</name>
    <dbReference type="NCBI Taxonomy" id="392033"/>
    <lineage>
        <taxon>Eukaryota</taxon>
        <taxon>Metazoa</taxon>
        <taxon>Spiralia</taxon>
        <taxon>Gnathifera</taxon>
        <taxon>Rotifera</taxon>
        <taxon>Eurotatoria</taxon>
        <taxon>Bdelloidea</taxon>
        <taxon>Philodinida</taxon>
        <taxon>Philodinidae</taxon>
        <taxon>Rotaria</taxon>
    </lineage>
</organism>
<evidence type="ECO:0000313" key="4">
    <source>
        <dbReference type="Proteomes" id="UP000663882"/>
    </source>
</evidence>
<dbReference type="Proteomes" id="UP000663882">
    <property type="component" value="Unassembled WGS sequence"/>
</dbReference>
<comment type="caution">
    <text evidence="1">The sequence shown here is derived from an EMBL/GenBank/DDBJ whole genome shotgun (WGS) entry which is preliminary data.</text>
</comment>
<dbReference type="EMBL" id="CAJOBE010000379">
    <property type="protein sequence ID" value="CAF3631560.1"/>
    <property type="molecule type" value="Genomic_DNA"/>
</dbReference>
<dbReference type="EMBL" id="CAJNOO010000017">
    <property type="protein sequence ID" value="CAF0744403.1"/>
    <property type="molecule type" value="Genomic_DNA"/>
</dbReference>
<dbReference type="Proteomes" id="UP000663874">
    <property type="component" value="Unassembled WGS sequence"/>
</dbReference>
<protein>
    <submittedName>
        <fullName evidence="1">Uncharacterized protein</fullName>
    </submittedName>
</protein>
<evidence type="ECO:0000313" key="1">
    <source>
        <dbReference type="EMBL" id="CAF0744403.1"/>
    </source>
</evidence>
<evidence type="ECO:0000313" key="2">
    <source>
        <dbReference type="EMBL" id="CAF1350170.1"/>
    </source>
</evidence>
<accession>A0A813NXU7</accession>
<dbReference type="Proteomes" id="UP000663889">
    <property type="component" value="Unassembled WGS sequence"/>
</dbReference>
<evidence type="ECO:0000313" key="3">
    <source>
        <dbReference type="EMBL" id="CAF3631560.1"/>
    </source>
</evidence>
<gene>
    <name evidence="3" type="ORF">FNK824_LOCUS4947</name>
    <name evidence="1" type="ORF">RFH988_LOCUS923</name>
    <name evidence="2" type="ORF">SEV965_LOCUS28820</name>
</gene>
<dbReference type="EMBL" id="CAJNOU010002797">
    <property type="protein sequence ID" value="CAF1350170.1"/>
    <property type="molecule type" value="Genomic_DNA"/>
</dbReference>
<name>A0A813NXU7_9BILA</name>